<dbReference type="AlphaFoldDB" id="A0AB34K7J4"/>
<evidence type="ECO:0000313" key="2">
    <source>
        <dbReference type="Proteomes" id="UP001515480"/>
    </source>
</evidence>
<accession>A0AB34K7J4</accession>
<name>A0AB34K7J4_PRYPA</name>
<organism evidence="1 2">
    <name type="scientific">Prymnesium parvum</name>
    <name type="common">Toxic golden alga</name>
    <dbReference type="NCBI Taxonomy" id="97485"/>
    <lineage>
        <taxon>Eukaryota</taxon>
        <taxon>Haptista</taxon>
        <taxon>Haptophyta</taxon>
        <taxon>Prymnesiophyceae</taxon>
        <taxon>Prymnesiales</taxon>
        <taxon>Prymnesiaceae</taxon>
        <taxon>Prymnesium</taxon>
    </lineage>
</organism>
<proteinExistence type="predicted"/>
<reference evidence="1 2" key="1">
    <citation type="journal article" date="2024" name="Science">
        <title>Giant polyketide synthase enzymes in the biosynthesis of giant marine polyether toxins.</title>
        <authorList>
            <person name="Fallon T.R."/>
            <person name="Shende V.V."/>
            <person name="Wierzbicki I.H."/>
            <person name="Pendleton A.L."/>
            <person name="Watervoot N.F."/>
            <person name="Auber R.P."/>
            <person name="Gonzalez D.J."/>
            <person name="Wisecaver J.H."/>
            <person name="Moore B.S."/>
        </authorList>
    </citation>
    <scope>NUCLEOTIDE SEQUENCE [LARGE SCALE GENOMIC DNA]</scope>
    <source>
        <strain evidence="1 2">12B1</strain>
    </source>
</reference>
<keyword evidence="2" id="KW-1185">Reference proteome</keyword>
<sequence length="111" mass="12045">MRAARRCLACRGVARRADTPSPPSLTSTISPHVHAIVQATSSFYPPRSSPLISFSFLAAGRRATIAGVRTPDGQPRALRARFISLRCSGSVFATFAAQVTRSLRLDKRFKS</sequence>
<dbReference type="Proteomes" id="UP001515480">
    <property type="component" value="Unassembled WGS sequence"/>
</dbReference>
<protein>
    <submittedName>
        <fullName evidence="1">Uncharacterized protein</fullName>
    </submittedName>
</protein>
<evidence type="ECO:0000313" key="1">
    <source>
        <dbReference type="EMBL" id="KAL1530448.1"/>
    </source>
</evidence>
<dbReference type="EMBL" id="JBGBPQ010000001">
    <property type="protein sequence ID" value="KAL1530448.1"/>
    <property type="molecule type" value="Genomic_DNA"/>
</dbReference>
<comment type="caution">
    <text evidence="1">The sequence shown here is derived from an EMBL/GenBank/DDBJ whole genome shotgun (WGS) entry which is preliminary data.</text>
</comment>
<gene>
    <name evidence="1" type="ORF">AB1Y20_001351</name>
</gene>